<evidence type="ECO:0000256" key="2">
    <source>
        <dbReference type="ARBA" id="ARBA00022842"/>
    </source>
</evidence>
<dbReference type="Gene3D" id="2.40.370.10">
    <property type="entry name" value="AttH-like domain"/>
    <property type="match status" value="2"/>
</dbReference>
<dbReference type="SUPFAM" id="SSF48576">
    <property type="entry name" value="Terpenoid synthases"/>
    <property type="match status" value="1"/>
</dbReference>
<evidence type="ECO:0000259" key="4">
    <source>
        <dbReference type="Pfam" id="PF07143"/>
    </source>
</evidence>
<dbReference type="PROSITE" id="PS00444">
    <property type="entry name" value="POLYPRENYL_SYNTHASE_2"/>
    <property type="match status" value="1"/>
</dbReference>
<dbReference type="GO" id="GO:0046872">
    <property type="term" value="F:metal ion binding"/>
    <property type="evidence" value="ECO:0007669"/>
    <property type="project" value="UniProtKB-KW"/>
</dbReference>
<evidence type="ECO:0000313" key="9">
    <source>
        <dbReference type="Proteomes" id="UP000323011"/>
    </source>
</evidence>
<dbReference type="Pfam" id="PF17186">
    <property type="entry name" value="Lipocalin_9"/>
    <property type="match status" value="1"/>
</dbReference>
<comment type="caution">
    <text evidence="6">The sequence shown here is derived from an EMBL/GenBank/DDBJ whole genome shotgun (WGS) entry which is preliminary data.</text>
</comment>
<evidence type="ECO:0000256" key="1">
    <source>
        <dbReference type="ARBA" id="ARBA00022723"/>
    </source>
</evidence>
<accession>A0A5A8DCX6</accession>
<dbReference type="EMBL" id="VLTN01000034">
    <property type="protein sequence ID" value="KAA0150433.1"/>
    <property type="molecule type" value="Genomic_DNA"/>
</dbReference>
<dbReference type="InterPro" id="IPR000092">
    <property type="entry name" value="Polyprenyl_synt"/>
</dbReference>
<keyword evidence="2" id="KW-0460">Magnesium</keyword>
<dbReference type="InterPro" id="IPR033749">
    <property type="entry name" value="Polyprenyl_synt_CS"/>
</dbReference>
<dbReference type="GO" id="GO:0008299">
    <property type="term" value="P:isoprenoid biosynthetic process"/>
    <property type="evidence" value="ECO:0007669"/>
    <property type="project" value="InterPro"/>
</dbReference>
<feature type="domain" description="AttH" evidence="4">
    <location>
        <begin position="399"/>
        <end position="484"/>
    </location>
</feature>
<dbReference type="Pfam" id="PF07143">
    <property type="entry name" value="CrtC"/>
    <property type="match status" value="1"/>
</dbReference>
<reference evidence="8 9" key="1">
    <citation type="submission" date="2019-07" db="EMBL/GenBank/DDBJ databases">
        <title>Genomes of Cafeteria roenbergensis.</title>
        <authorList>
            <person name="Fischer M.G."/>
            <person name="Hackl T."/>
            <person name="Roman M."/>
        </authorList>
    </citation>
    <scope>NUCLEOTIDE SEQUENCE [LARGE SCALE GENOMIC DNA]</scope>
    <source>
        <strain evidence="5 9">BVI</strain>
        <strain evidence="6 10">Cflag</strain>
        <strain evidence="7 8">E4-10P</strain>
    </source>
</reference>
<proteinExistence type="predicted"/>
<dbReference type="InterPro" id="IPR008949">
    <property type="entry name" value="Isoprenoid_synthase_dom_sf"/>
</dbReference>
<dbReference type="EMBL" id="VLTO01000018">
    <property type="protein sequence ID" value="KAA0174925.1"/>
    <property type="molecule type" value="Genomic_DNA"/>
</dbReference>
<dbReference type="PANTHER" id="PTHR38591">
    <property type="entry name" value="HYDROLASE"/>
    <property type="match status" value="1"/>
</dbReference>
<evidence type="ECO:0000313" key="7">
    <source>
        <dbReference type="EMBL" id="KAA0174925.1"/>
    </source>
</evidence>
<evidence type="ECO:0000313" key="8">
    <source>
        <dbReference type="Proteomes" id="UP000322899"/>
    </source>
</evidence>
<dbReference type="InterPro" id="IPR010791">
    <property type="entry name" value="AttH_dom"/>
</dbReference>
<dbReference type="GO" id="GO:0004659">
    <property type="term" value="F:prenyltransferase activity"/>
    <property type="evidence" value="ECO:0007669"/>
    <property type="project" value="InterPro"/>
</dbReference>
<dbReference type="Proteomes" id="UP000323011">
    <property type="component" value="Unassembled WGS sequence"/>
</dbReference>
<dbReference type="EMBL" id="VLTM01000030">
    <property type="protein sequence ID" value="KAA0162060.1"/>
    <property type="molecule type" value="Genomic_DNA"/>
</dbReference>
<gene>
    <name evidence="7" type="ORF">FNF27_03640</name>
    <name evidence="5" type="ORF">FNF29_05236</name>
    <name evidence="6" type="ORF">FNF31_03471</name>
</gene>
<keyword evidence="1" id="KW-0479">Metal-binding</keyword>
<feature type="region of interest" description="Disordered" evidence="3">
    <location>
        <begin position="1"/>
        <end position="57"/>
    </location>
</feature>
<sequence length="1021" mass="111482">MAAAAKPVTSSDALESKADEKSVTPMPAAAAAASSAAAGAAKAASAAGAEEEPPAVEPARRLAHVVSVAVVEFRTAPKYDETHAAVVASASRKLARGPNQPLERRARIANPNAGRPQFRVVSRWSDGSEQSVWRFPEDFAEVARALEANKTSSGSASSPSAWVKALSATSSSVHSDYLAIQSGHIDAFLKAVVMTPAARDADATKSLLRQPLRPDWPSYFGPIDLAVHDLPHASSTTEWWYVNTHLELEDGRKVSCYLAFFRTVKSTDQLTGEKTFGHALNWALTDCGAPGSEGSAASSTAAGREAAKYDPRRPSANKAEAEKAILDEPSYHFETIVDKDAPGIILRLMERREIIRDPLLLRAYREVLQRGNVPLPDKKFEDDVTYPMDRLDLDFKFAQLKKTEDGRYHVTAHTEDGKAAIDLKLEPKKPAVRHGNDGVVVGHNGDDMFYYLCTRNDVTGSVTLADGVTRKVTKGQGWYDHEFGGAERPEGESPQQYAWNWSAIQLDNGVDVSVSQVLNPRATDGVSSLEGVAGSIENVCIVVDTDGSRTQPTDLTFTGSNEWSSCRTFMRYPLTWHVKLPSERLELTLEAEVADQELMTIIAKPAFWEGRVRATGTFRGKPVTGLGYVERNGFGGISKLNDFFKAVGKEVRNRVRKVYPDKPDVEAGVHLVADEETRHFMKGVDMTKIDRYLLQPVRHISDAGGKSWRSYGALACMDVVGGDSRKFVDWLAMPEFMHVGSLIVDDFQDKSLVRRGRECAHLKFGDAIAINAGTAAYFQGQKMITLPYLTPQVLNRVYDLYFAALRGGHAGQALDLAGLEDVMDECIAARRAAPHDEEVTATAAAMLEEKVLAIHMLKTAVPAGSLARMGAIVGGGRPDQVEAMGTYFENVGVAFQIMDDVLNLRGLMTTDADKKAGQQLKTLGEDITSGKATICVVKAAGALPVEELAELWEKIRSRPEDRATIDSCIATMEKCGAITACVEQARDMVEEAWLELDRVIPDSFSKIMLRSFGWFVIERSR</sequence>
<evidence type="ECO:0000313" key="10">
    <source>
        <dbReference type="Proteomes" id="UP000325113"/>
    </source>
</evidence>
<feature type="region of interest" description="Disordered" evidence="3">
    <location>
        <begin position="293"/>
        <end position="316"/>
    </location>
</feature>
<evidence type="ECO:0000313" key="5">
    <source>
        <dbReference type="EMBL" id="KAA0150433.1"/>
    </source>
</evidence>
<evidence type="ECO:0000256" key="3">
    <source>
        <dbReference type="SAM" id="MobiDB-lite"/>
    </source>
</evidence>
<dbReference type="Gene3D" id="1.10.600.10">
    <property type="entry name" value="Farnesyl Diphosphate Synthase"/>
    <property type="match status" value="1"/>
</dbReference>
<dbReference type="SUPFAM" id="SSF159245">
    <property type="entry name" value="AttH-like"/>
    <property type="match status" value="1"/>
</dbReference>
<dbReference type="OMA" id="VNGMYYY"/>
<feature type="compositionally biased region" description="Low complexity" evidence="3">
    <location>
        <begin position="293"/>
        <end position="304"/>
    </location>
</feature>
<dbReference type="Proteomes" id="UP000322899">
    <property type="component" value="Unassembled WGS sequence"/>
</dbReference>
<keyword evidence="9" id="KW-1185">Reference proteome</keyword>
<dbReference type="Pfam" id="PF00348">
    <property type="entry name" value="polyprenyl_synt"/>
    <property type="match status" value="1"/>
</dbReference>
<organism evidence="6 10">
    <name type="scientific">Cafeteria roenbergensis</name>
    <name type="common">Marine flagellate</name>
    <dbReference type="NCBI Taxonomy" id="33653"/>
    <lineage>
        <taxon>Eukaryota</taxon>
        <taxon>Sar</taxon>
        <taxon>Stramenopiles</taxon>
        <taxon>Bigyra</taxon>
        <taxon>Opalozoa</taxon>
        <taxon>Bicosoecida</taxon>
        <taxon>Cafeteriaceae</taxon>
        <taxon>Cafeteria</taxon>
    </lineage>
</organism>
<feature type="compositionally biased region" description="Low complexity" evidence="3">
    <location>
        <begin position="27"/>
        <end position="48"/>
    </location>
</feature>
<dbReference type="Proteomes" id="UP000325113">
    <property type="component" value="Unassembled WGS sequence"/>
</dbReference>
<dbReference type="PROSITE" id="PS00723">
    <property type="entry name" value="POLYPRENYL_SYNTHASE_1"/>
    <property type="match status" value="1"/>
</dbReference>
<name>A0A5A8DCX6_CAFRO</name>
<dbReference type="InterPro" id="IPR023374">
    <property type="entry name" value="AttH-like_dom_sf"/>
</dbReference>
<dbReference type="OrthoDB" id="6921389at2759"/>
<evidence type="ECO:0000313" key="6">
    <source>
        <dbReference type="EMBL" id="KAA0162060.1"/>
    </source>
</evidence>
<dbReference type="PANTHER" id="PTHR38591:SF1">
    <property type="entry name" value="BLL1000 PROTEIN"/>
    <property type="match status" value="1"/>
</dbReference>
<feature type="compositionally biased region" description="Basic and acidic residues" evidence="3">
    <location>
        <begin position="305"/>
        <end position="316"/>
    </location>
</feature>
<protein>
    <recommendedName>
        <fullName evidence="4">AttH domain-containing protein</fullName>
    </recommendedName>
</protein>
<dbReference type="AlphaFoldDB" id="A0A5A8DCX6"/>